<evidence type="ECO:0000313" key="3">
    <source>
        <dbReference type="Proteomes" id="UP000000763"/>
    </source>
</evidence>
<name>Q5ZA05_ORYSJ</name>
<feature type="compositionally biased region" description="Low complexity" evidence="1">
    <location>
        <begin position="106"/>
        <end position="118"/>
    </location>
</feature>
<reference evidence="3" key="1">
    <citation type="journal article" date="2005" name="Nature">
        <title>The map-based sequence of the rice genome.</title>
        <authorList>
            <consortium name="International rice genome sequencing project (IRGSP)"/>
            <person name="Matsumoto T."/>
            <person name="Wu J."/>
            <person name="Kanamori H."/>
            <person name="Katayose Y."/>
            <person name="Fujisawa M."/>
            <person name="Namiki N."/>
            <person name="Mizuno H."/>
            <person name="Yamamoto K."/>
            <person name="Antonio B.A."/>
            <person name="Baba T."/>
            <person name="Sakata K."/>
            <person name="Nagamura Y."/>
            <person name="Aoki H."/>
            <person name="Arikawa K."/>
            <person name="Arita K."/>
            <person name="Bito T."/>
            <person name="Chiden Y."/>
            <person name="Fujitsuka N."/>
            <person name="Fukunaka R."/>
            <person name="Hamada M."/>
            <person name="Harada C."/>
            <person name="Hayashi A."/>
            <person name="Hijishita S."/>
            <person name="Honda M."/>
            <person name="Hosokawa S."/>
            <person name="Ichikawa Y."/>
            <person name="Idonuma A."/>
            <person name="Iijima M."/>
            <person name="Ikeda M."/>
            <person name="Ikeno M."/>
            <person name="Ito K."/>
            <person name="Ito S."/>
            <person name="Ito T."/>
            <person name="Ito Y."/>
            <person name="Ito Y."/>
            <person name="Iwabuchi A."/>
            <person name="Kamiya K."/>
            <person name="Karasawa W."/>
            <person name="Kurita K."/>
            <person name="Katagiri S."/>
            <person name="Kikuta A."/>
            <person name="Kobayashi H."/>
            <person name="Kobayashi N."/>
            <person name="Machita K."/>
            <person name="Maehara T."/>
            <person name="Masukawa M."/>
            <person name="Mizubayashi T."/>
            <person name="Mukai Y."/>
            <person name="Nagasaki H."/>
            <person name="Nagata Y."/>
            <person name="Naito S."/>
            <person name="Nakashima M."/>
            <person name="Nakama Y."/>
            <person name="Nakamichi Y."/>
            <person name="Nakamura M."/>
            <person name="Meguro A."/>
            <person name="Negishi M."/>
            <person name="Ohta I."/>
            <person name="Ohta T."/>
            <person name="Okamoto M."/>
            <person name="Ono N."/>
            <person name="Saji S."/>
            <person name="Sakaguchi M."/>
            <person name="Sakai K."/>
            <person name="Shibata M."/>
            <person name="Shimokawa T."/>
            <person name="Song J."/>
            <person name="Takazaki Y."/>
            <person name="Terasawa K."/>
            <person name="Tsugane M."/>
            <person name="Tsuji K."/>
            <person name="Ueda S."/>
            <person name="Waki K."/>
            <person name="Yamagata H."/>
            <person name="Yamamoto M."/>
            <person name="Yamamoto S."/>
            <person name="Yamane H."/>
            <person name="Yoshiki S."/>
            <person name="Yoshihara R."/>
            <person name="Yukawa K."/>
            <person name="Zhong H."/>
            <person name="Yano M."/>
            <person name="Yuan Q."/>
            <person name="Ouyang S."/>
            <person name="Liu J."/>
            <person name="Jones K.M."/>
            <person name="Gansberger K."/>
            <person name="Moffat K."/>
            <person name="Hill J."/>
            <person name="Bera J."/>
            <person name="Fadrosh D."/>
            <person name="Jin S."/>
            <person name="Johri S."/>
            <person name="Kim M."/>
            <person name="Overton L."/>
            <person name="Reardon M."/>
            <person name="Tsitrin T."/>
            <person name="Vuong H."/>
            <person name="Weaver B."/>
            <person name="Ciecko A."/>
            <person name="Tallon L."/>
            <person name="Jackson J."/>
            <person name="Pai G."/>
            <person name="Aken S.V."/>
            <person name="Utterback T."/>
            <person name="Reidmuller S."/>
            <person name="Feldblyum T."/>
            <person name="Hsiao J."/>
            <person name="Zismann V."/>
            <person name="Iobst S."/>
            <person name="de Vazeille A.R."/>
            <person name="Buell C.R."/>
            <person name="Ying K."/>
            <person name="Li Y."/>
            <person name="Lu T."/>
            <person name="Huang Y."/>
            <person name="Zhao Q."/>
            <person name="Feng Q."/>
            <person name="Zhang L."/>
            <person name="Zhu J."/>
            <person name="Weng Q."/>
            <person name="Mu J."/>
            <person name="Lu Y."/>
            <person name="Fan D."/>
            <person name="Liu Y."/>
            <person name="Guan J."/>
            <person name="Zhang Y."/>
            <person name="Yu S."/>
            <person name="Liu X."/>
            <person name="Zhang Y."/>
            <person name="Hong G."/>
            <person name="Han B."/>
            <person name="Choisne N."/>
            <person name="Demange N."/>
            <person name="Orjeda G."/>
            <person name="Samain S."/>
            <person name="Cattolico L."/>
            <person name="Pelletier E."/>
            <person name="Couloux A."/>
            <person name="Segurens B."/>
            <person name="Wincker P."/>
            <person name="D'Hont A."/>
            <person name="Scarpelli C."/>
            <person name="Weissenbach J."/>
            <person name="Salanoubat M."/>
            <person name="Quetier F."/>
            <person name="Yu Y."/>
            <person name="Kim H.R."/>
            <person name="Rambo T."/>
            <person name="Currie J."/>
            <person name="Collura K."/>
            <person name="Luo M."/>
            <person name="Yang T."/>
            <person name="Ammiraju J.S.S."/>
            <person name="Engler F."/>
            <person name="Soderlund C."/>
            <person name="Wing R.A."/>
            <person name="Palmer L.E."/>
            <person name="de la Bastide M."/>
            <person name="Spiegel L."/>
            <person name="Nascimento L."/>
            <person name="Zutavern T."/>
            <person name="O'Shaughnessy A."/>
            <person name="Dike S."/>
            <person name="Dedhia N."/>
            <person name="Preston R."/>
            <person name="Balija V."/>
            <person name="McCombie W.R."/>
            <person name="Chow T."/>
            <person name="Chen H."/>
            <person name="Chung M."/>
            <person name="Chen C."/>
            <person name="Shaw J."/>
            <person name="Wu H."/>
            <person name="Hsiao K."/>
            <person name="Chao Y."/>
            <person name="Chu M."/>
            <person name="Cheng C."/>
            <person name="Hour A."/>
            <person name="Lee P."/>
            <person name="Lin S."/>
            <person name="Lin Y."/>
            <person name="Liou J."/>
            <person name="Liu S."/>
            <person name="Hsing Y."/>
            <person name="Raghuvanshi S."/>
            <person name="Mohanty A."/>
            <person name="Bharti A.K."/>
            <person name="Gaur A."/>
            <person name="Gupta V."/>
            <person name="Kumar D."/>
            <person name="Ravi V."/>
            <person name="Vij S."/>
            <person name="Kapur A."/>
            <person name="Khurana P."/>
            <person name="Khurana P."/>
            <person name="Khurana J.P."/>
            <person name="Tyagi A.K."/>
            <person name="Gaikwad K."/>
            <person name="Singh A."/>
            <person name="Dalal V."/>
            <person name="Srivastava S."/>
            <person name="Dixit A."/>
            <person name="Pal A.K."/>
            <person name="Ghazi I.A."/>
            <person name="Yadav M."/>
            <person name="Pandit A."/>
            <person name="Bhargava A."/>
            <person name="Sureshbabu K."/>
            <person name="Batra K."/>
            <person name="Sharma T.R."/>
            <person name="Mohapatra T."/>
            <person name="Singh N.K."/>
            <person name="Messing J."/>
            <person name="Nelson A.B."/>
            <person name="Fuks G."/>
            <person name="Kavchok S."/>
            <person name="Keizer G."/>
            <person name="Linton E."/>
            <person name="Llaca V."/>
            <person name="Song R."/>
            <person name="Tanyolac B."/>
            <person name="Young S."/>
            <person name="Ho-Il K."/>
            <person name="Hahn J.H."/>
            <person name="Sangsakoo G."/>
            <person name="Vanavichit A."/>
            <person name="de Mattos Luiz.A.T."/>
            <person name="Zimmer P.D."/>
            <person name="Malone G."/>
            <person name="Dellagostin O."/>
            <person name="de Oliveira A.C."/>
            <person name="Bevan M."/>
            <person name="Bancroft I."/>
            <person name="Minx P."/>
            <person name="Cordum H."/>
            <person name="Wilson R."/>
            <person name="Cheng Z."/>
            <person name="Jin W."/>
            <person name="Jiang J."/>
            <person name="Leong S.A."/>
            <person name="Iwama H."/>
            <person name="Gojobori T."/>
            <person name="Itoh T."/>
            <person name="Niimura Y."/>
            <person name="Fujii Y."/>
            <person name="Habara T."/>
            <person name="Sakai H."/>
            <person name="Sato Y."/>
            <person name="Wilson G."/>
            <person name="Kumar K."/>
            <person name="McCouch S."/>
            <person name="Juretic N."/>
            <person name="Hoen D."/>
            <person name="Wright S."/>
            <person name="Bruskiewich R."/>
            <person name="Bureau T."/>
            <person name="Miyao A."/>
            <person name="Hirochika H."/>
            <person name="Nishikawa T."/>
            <person name="Kadowaki K."/>
            <person name="Sugiura M."/>
            <person name="Burr B."/>
            <person name="Sasaki T."/>
        </authorList>
    </citation>
    <scope>NUCLEOTIDE SEQUENCE [LARGE SCALE GENOMIC DNA]</scope>
    <source>
        <strain evidence="3">cv. Nipponbare</strain>
    </source>
</reference>
<reference evidence="3" key="2">
    <citation type="journal article" date="2008" name="Nucleic Acids Res.">
        <title>The rice annotation project database (RAP-DB): 2008 update.</title>
        <authorList>
            <consortium name="The rice annotation project (RAP)"/>
        </authorList>
    </citation>
    <scope>GENOME REANNOTATION</scope>
    <source>
        <strain evidence="3">cv. Nipponbare</strain>
    </source>
</reference>
<gene>
    <name evidence="2" type="primary">P0592B08.11</name>
</gene>
<dbReference type="AlphaFoldDB" id="Q5ZA05"/>
<protein>
    <submittedName>
        <fullName evidence="2">Uncharacterized protein</fullName>
    </submittedName>
</protein>
<proteinExistence type="predicted"/>
<organism evidence="2 3">
    <name type="scientific">Oryza sativa subsp. japonica</name>
    <name type="common">Rice</name>
    <dbReference type="NCBI Taxonomy" id="39947"/>
    <lineage>
        <taxon>Eukaryota</taxon>
        <taxon>Viridiplantae</taxon>
        <taxon>Streptophyta</taxon>
        <taxon>Embryophyta</taxon>
        <taxon>Tracheophyta</taxon>
        <taxon>Spermatophyta</taxon>
        <taxon>Magnoliopsida</taxon>
        <taxon>Liliopsida</taxon>
        <taxon>Poales</taxon>
        <taxon>Poaceae</taxon>
        <taxon>BOP clade</taxon>
        <taxon>Oryzoideae</taxon>
        <taxon>Oryzeae</taxon>
        <taxon>Oryzinae</taxon>
        <taxon>Oryza</taxon>
        <taxon>Oryza sativa</taxon>
    </lineage>
</organism>
<evidence type="ECO:0000313" key="2">
    <source>
        <dbReference type="EMBL" id="BAD61605.1"/>
    </source>
</evidence>
<accession>Q5ZA05</accession>
<feature type="region of interest" description="Disordered" evidence="1">
    <location>
        <begin position="56"/>
        <end position="147"/>
    </location>
</feature>
<evidence type="ECO:0000256" key="1">
    <source>
        <dbReference type="SAM" id="MobiDB-lite"/>
    </source>
</evidence>
<dbReference type="Proteomes" id="UP000000763">
    <property type="component" value="Chromosome 6"/>
</dbReference>
<dbReference type="EMBL" id="AP003543">
    <property type="protein sequence ID" value="BAD61605.1"/>
    <property type="molecule type" value="Genomic_DNA"/>
</dbReference>
<sequence>MTILSRYFSGNFGCTMDETAGLCLRRCWAPASVSAAAGRRSLRRLPPPSLLAVPASVSTAARRGSGGSAAAGASRARRGRAAQHPEQPPETWIEVEEAPARESSDESSSSSFSGSRSGAQGADPLPAARLLPTSRELRPSRGCSRRTPHCCTREHREHGRRSWWARTRDKYNEEEPNAFDLFKEFHYSKKKKCYTTAVQEAITQMENKLSASSMKRTQSEMEAKLNLLLSQVRSS</sequence>